<sequence length="155" mass="17102">MGRGYNRYVRKPQEPRLFDLLPGMESTPTNPVTLKPEKNNIQVLEELCNKNQWGPPSFTPLSHRTNSEVQLFIYKVTVPGLSANYPDGLTPQKLCQTPDQAKNFAAECLLASLGVPVDGGDAHNSSSPHPYQSGYHQQGGYTHGAGDIYQQVYQG</sequence>
<proteinExistence type="predicted"/>
<dbReference type="FunFam" id="3.30.160.20:FF:000129">
    <property type="entry name" value="Uncharacterized protein"/>
    <property type="match status" value="1"/>
</dbReference>
<reference evidence="2" key="2">
    <citation type="submission" date="2021-01" db="UniProtKB">
        <authorList>
            <consortium name="EnsemblMetazoa"/>
        </authorList>
    </citation>
    <scope>IDENTIFICATION</scope>
</reference>
<dbReference type="Gene3D" id="3.30.160.20">
    <property type="match status" value="1"/>
</dbReference>
<dbReference type="RefSeq" id="XP_003724808.1">
    <property type="nucleotide sequence ID" value="XM_003724760.3"/>
</dbReference>
<feature type="region of interest" description="Disordered" evidence="1">
    <location>
        <begin position="119"/>
        <end position="140"/>
    </location>
</feature>
<dbReference type="GeneID" id="100893109"/>
<feature type="compositionally biased region" description="Polar residues" evidence="1">
    <location>
        <begin position="123"/>
        <end position="140"/>
    </location>
</feature>
<dbReference type="SUPFAM" id="SSF54768">
    <property type="entry name" value="dsRNA-binding domain-like"/>
    <property type="match status" value="1"/>
</dbReference>
<dbReference type="AlphaFoldDB" id="A0A7M7LL58"/>
<dbReference type="EnsemblMetazoa" id="XM_003724760">
    <property type="protein sequence ID" value="XP_003724808"/>
    <property type="gene ID" value="LOC100893109"/>
</dbReference>
<evidence type="ECO:0000256" key="1">
    <source>
        <dbReference type="SAM" id="MobiDB-lite"/>
    </source>
</evidence>
<protein>
    <submittedName>
        <fullName evidence="2">Uncharacterized protein</fullName>
    </submittedName>
</protein>
<name>A0A7M7LL58_STRPU</name>
<organism evidence="2 3">
    <name type="scientific">Strongylocentrotus purpuratus</name>
    <name type="common">Purple sea urchin</name>
    <dbReference type="NCBI Taxonomy" id="7668"/>
    <lineage>
        <taxon>Eukaryota</taxon>
        <taxon>Metazoa</taxon>
        <taxon>Echinodermata</taxon>
        <taxon>Eleutherozoa</taxon>
        <taxon>Echinozoa</taxon>
        <taxon>Echinoidea</taxon>
        <taxon>Euechinoidea</taxon>
        <taxon>Echinacea</taxon>
        <taxon>Camarodonta</taxon>
        <taxon>Echinidea</taxon>
        <taxon>Strongylocentrotidae</taxon>
        <taxon>Strongylocentrotus</taxon>
    </lineage>
</organism>
<evidence type="ECO:0000313" key="2">
    <source>
        <dbReference type="EnsemblMetazoa" id="XP_003724808"/>
    </source>
</evidence>
<dbReference type="OrthoDB" id="3800936at2759"/>
<dbReference type="Pfam" id="PF14709">
    <property type="entry name" value="DND1_DSRM"/>
    <property type="match status" value="1"/>
</dbReference>
<dbReference type="CDD" id="cd19872">
    <property type="entry name" value="DSRM_A1CF-like"/>
    <property type="match status" value="1"/>
</dbReference>
<keyword evidence="3" id="KW-1185">Reference proteome</keyword>
<dbReference type="Proteomes" id="UP000007110">
    <property type="component" value="Unassembled WGS sequence"/>
</dbReference>
<evidence type="ECO:0000313" key="3">
    <source>
        <dbReference type="Proteomes" id="UP000007110"/>
    </source>
</evidence>
<dbReference type="KEGG" id="spu:100893109"/>
<accession>A0A7M7LL58</accession>
<reference evidence="3" key="1">
    <citation type="submission" date="2015-02" db="EMBL/GenBank/DDBJ databases">
        <title>Genome sequencing for Strongylocentrotus purpuratus.</title>
        <authorList>
            <person name="Murali S."/>
            <person name="Liu Y."/>
            <person name="Vee V."/>
            <person name="English A."/>
            <person name="Wang M."/>
            <person name="Skinner E."/>
            <person name="Han Y."/>
            <person name="Muzny D.M."/>
            <person name="Worley K.C."/>
            <person name="Gibbs R.A."/>
        </authorList>
    </citation>
    <scope>NUCLEOTIDE SEQUENCE</scope>
</reference>